<evidence type="ECO:0000313" key="8">
    <source>
        <dbReference type="EMBL" id="OHW63344.1"/>
    </source>
</evidence>
<dbReference type="PANTHER" id="PTHR30294:SF29">
    <property type="entry name" value="MULTIDRUG ABC TRANSPORTER PERMEASE YBHS-RELATED"/>
    <property type="match status" value="1"/>
</dbReference>
<keyword evidence="9" id="KW-1185">Reference proteome</keyword>
<feature type="transmembrane region" description="Helical" evidence="6">
    <location>
        <begin position="265"/>
        <end position="283"/>
    </location>
</feature>
<evidence type="ECO:0000256" key="3">
    <source>
        <dbReference type="ARBA" id="ARBA00022692"/>
    </source>
</evidence>
<dbReference type="STRING" id="39480.EUAN_02080"/>
<gene>
    <name evidence="8" type="ORF">EUAN_02080</name>
</gene>
<feature type="transmembrane region" description="Helical" evidence="6">
    <location>
        <begin position="228"/>
        <end position="253"/>
    </location>
</feature>
<dbReference type="Proteomes" id="UP000180254">
    <property type="component" value="Unassembled WGS sequence"/>
</dbReference>
<keyword evidence="2" id="KW-1003">Cell membrane</keyword>
<name>A0A1S1V9Z9_9FIRM</name>
<comment type="caution">
    <text evidence="8">The sequence shown here is derived from an EMBL/GenBank/DDBJ whole genome shotgun (WGS) entry which is preliminary data.</text>
</comment>
<sequence length="376" mass="42077">MTVYRYFLKVAFKNKSIILMYTGIFFLLTLITGSGGQTDESRFVSTKLTLGIVDKSGTALSKGLSSYLSERNYTEDISEAADEKGLKENIFLEKIDAAVVIPEDFEETVLRKQEAVMIYSDQRKPETVQVKNQISKYLVFANATYQDGGFDLERVSGALREESEVKLIGGGSKNGGADAWFNQYFNFMSYVITAIYIATIGYVMSDFREERIEDRRKISSVKLSKFNTEVYLGQLTVAVAITSIFILGAVVLRGGDIAKVDFSKYMINTVVFSFSILCFTYLVNNMTRNRFIKNGISNVFSLGMAFISGVFISQEFLGKGVLAVAKFFPTYYFIRLNNRDASSIGDMGYELAAQLAFAVLFLTIGLMLSRRNSRAN</sequence>
<evidence type="ECO:0000256" key="1">
    <source>
        <dbReference type="ARBA" id="ARBA00004651"/>
    </source>
</evidence>
<feature type="domain" description="ABC-2 type transporter transmembrane" evidence="7">
    <location>
        <begin position="17"/>
        <end position="366"/>
    </location>
</feature>
<dbReference type="RefSeq" id="WP_071060754.1">
    <property type="nucleotide sequence ID" value="NZ_MKIE01000001.1"/>
</dbReference>
<organism evidence="8 9">
    <name type="scientific">Andreesenia angusta</name>
    <dbReference type="NCBI Taxonomy" id="39480"/>
    <lineage>
        <taxon>Bacteria</taxon>
        <taxon>Bacillati</taxon>
        <taxon>Bacillota</taxon>
        <taxon>Tissierellia</taxon>
        <taxon>Tissierellales</taxon>
        <taxon>Gottschalkiaceae</taxon>
        <taxon>Andreesenia</taxon>
    </lineage>
</organism>
<keyword evidence="5 6" id="KW-0472">Membrane</keyword>
<dbReference type="GO" id="GO:0005886">
    <property type="term" value="C:plasma membrane"/>
    <property type="evidence" value="ECO:0007669"/>
    <property type="project" value="UniProtKB-SubCell"/>
</dbReference>
<evidence type="ECO:0000256" key="5">
    <source>
        <dbReference type="ARBA" id="ARBA00023136"/>
    </source>
</evidence>
<comment type="subcellular location">
    <subcellularLocation>
        <location evidence="1">Cell membrane</location>
        <topology evidence="1">Multi-pass membrane protein</topology>
    </subcellularLocation>
</comment>
<dbReference type="Pfam" id="PF12698">
    <property type="entry name" value="ABC2_membrane_3"/>
    <property type="match status" value="1"/>
</dbReference>
<proteinExistence type="predicted"/>
<evidence type="ECO:0000256" key="4">
    <source>
        <dbReference type="ARBA" id="ARBA00022989"/>
    </source>
</evidence>
<feature type="transmembrane region" description="Helical" evidence="6">
    <location>
        <begin position="187"/>
        <end position="207"/>
    </location>
</feature>
<evidence type="ECO:0000313" key="9">
    <source>
        <dbReference type="Proteomes" id="UP000180254"/>
    </source>
</evidence>
<accession>A0A1S1V9Z9</accession>
<evidence type="ECO:0000256" key="6">
    <source>
        <dbReference type="SAM" id="Phobius"/>
    </source>
</evidence>
<keyword evidence="4 6" id="KW-1133">Transmembrane helix</keyword>
<dbReference type="Gene3D" id="3.40.1710.10">
    <property type="entry name" value="abc type-2 transporter like domain"/>
    <property type="match status" value="1"/>
</dbReference>
<dbReference type="GO" id="GO:0140359">
    <property type="term" value="F:ABC-type transporter activity"/>
    <property type="evidence" value="ECO:0007669"/>
    <property type="project" value="InterPro"/>
</dbReference>
<feature type="transmembrane region" description="Helical" evidence="6">
    <location>
        <begin position="295"/>
        <end position="312"/>
    </location>
</feature>
<reference evidence="8 9" key="1">
    <citation type="submission" date="2016-09" db="EMBL/GenBank/DDBJ databases">
        <title>Genome sequence of Eubacterium angustum.</title>
        <authorList>
            <person name="Poehlein A."/>
            <person name="Daniel R."/>
        </authorList>
    </citation>
    <scope>NUCLEOTIDE SEQUENCE [LARGE SCALE GENOMIC DNA]</scope>
    <source>
        <strain evidence="8 9">DSM 1989</strain>
    </source>
</reference>
<dbReference type="InterPro" id="IPR051449">
    <property type="entry name" value="ABC-2_transporter_component"/>
</dbReference>
<feature type="transmembrane region" description="Helical" evidence="6">
    <location>
        <begin position="351"/>
        <end position="369"/>
    </location>
</feature>
<protein>
    <submittedName>
        <fullName evidence="8">ABC-2 family transporter protein</fullName>
    </submittedName>
</protein>
<evidence type="ECO:0000259" key="7">
    <source>
        <dbReference type="Pfam" id="PF12698"/>
    </source>
</evidence>
<dbReference type="InterPro" id="IPR013525">
    <property type="entry name" value="ABC2_TM"/>
</dbReference>
<evidence type="ECO:0000256" key="2">
    <source>
        <dbReference type="ARBA" id="ARBA00022475"/>
    </source>
</evidence>
<dbReference type="AlphaFoldDB" id="A0A1S1V9Z9"/>
<dbReference type="EMBL" id="MKIE01000001">
    <property type="protein sequence ID" value="OHW63344.1"/>
    <property type="molecule type" value="Genomic_DNA"/>
</dbReference>
<dbReference type="PANTHER" id="PTHR30294">
    <property type="entry name" value="MEMBRANE COMPONENT OF ABC TRANSPORTER YHHJ-RELATED"/>
    <property type="match status" value="1"/>
</dbReference>
<keyword evidence="3 6" id="KW-0812">Transmembrane</keyword>
<feature type="transmembrane region" description="Helical" evidence="6">
    <location>
        <begin position="18"/>
        <end position="36"/>
    </location>
</feature>
<dbReference type="OrthoDB" id="9774039at2"/>